<evidence type="ECO:0000259" key="1">
    <source>
        <dbReference type="PROSITE" id="PS50851"/>
    </source>
</evidence>
<dbReference type="SMART" id="SM00260">
    <property type="entry name" value="CheW"/>
    <property type="match status" value="1"/>
</dbReference>
<dbReference type="GO" id="GO:0005829">
    <property type="term" value="C:cytosol"/>
    <property type="evidence" value="ECO:0007669"/>
    <property type="project" value="TreeGrafter"/>
</dbReference>
<comment type="caution">
    <text evidence="2">The sequence shown here is derived from an EMBL/GenBank/DDBJ whole genome shotgun (WGS) entry which is preliminary data.</text>
</comment>
<dbReference type="EMBL" id="JAAHFQ010000430">
    <property type="protein sequence ID" value="NER29788.1"/>
    <property type="molecule type" value="Genomic_DNA"/>
</dbReference>
<dbReference type="InterPro" id="IPR002545">
    <property type="entry name" value="CheW-lke_dom"/>
</dbReference>
<dbReference type="PANTHER" id="PTHR22617">
    <property type="entry name" value="CHEMOTAXIS SENSOR HISTIDINE KINASE-RELATED"/>
    <property type="match status" value="1"/>
</dbReference>
<dbReference type="PANTHER" id="PTHR22617:SF23">
    <property type="entry name" value="CHEMOTAXIS PROTEIN CHEW"/>
    <property type="match status" value="1"/>
</dbReference>
<proteinExistence type="predicted"/>
<dbReference type="AlphaFoldDB" id="A0A6B3NKL7"/>
<dbReference type="GO" id="GO:0006935">
    <property type="term" value="P:chemotaxis"/>
    <property type="evidence" value="ECO:0007669"/>
    <property type="project" value="InterPro"/>
</dbReference>
<dbReference type="Gene3D" id="2.40.50.180">
    <property type="entry name" value="CheA-289, Domain 4"/>
    <property type="match status" value="1"/>
</dbReference>
<dbReference type="Pfam" id="PF01584">
    <property type="entry name" value="CheW"/>
    <property type="match status" value="1"/>
</dbReference>
<dbReference type="GO" id="GO:0007165">
    <property type="term" value="P:signal transduction"/>
    <property type="evidence" value="ECO:0007669"/>
    <property type="project" value="InterPro"/>
</dbReference>
<feature type="domain" description="CheW-like" evidence="1">
    <location>
        <begin position="20"/>
        <end position="164"/>
    </location>
</feature>
<dbReference type="InterPro" id="IPR036061">
    <property type="entry name" value="CheW-like_dom_sf"/>
</dbReference>
<dbReference type="Gene3D" id="2.30.30.40">
    <property type="entry name" value="SH3 Domains"/>
    <property type="match status" value="1"/>
</dbReference>
<organism evidence="2">
    <name type="scientific">Symploca sp. SIO1C4</name>
    <dbReference type="NCBI Taxonomy" id="2607765"/>
    <lineage>
        <taxon>Bacteria</taxon>
        <taxon>Bacillati</taxon>
        <taxon>Cyanobacteriota</taxon>
        <taxon>Cyanophyceae</taxon>
        <taxon>Coleofasciculales</taxon>
        <taxon>Coleofasciculaceae</taxon>
        <taxon>Symploca</taxon>
    </lineage>
</organism>
<dbReference type="InterPro" id="IPR039315">
    <property type="entry name" value="CheW"/>
</dbReference>
<reference evidence="2" key="1">
    <citation type="submission" date="2019-11" db="EMBL/GenBank/DDBJ databases">
        <title>Genomic insights into an expanded diversity of filamentous marine cyanobacteria reveals the extraordinary biosynthetic potential of Moorea and Okeania.</title>
        <authorList>
            <person name="Ferreira Leao T."/>
            <person name="Wang M."/>
            <person name="Moss N."/>
            <person name="Da Silva R."/>
            <person name="Sanders J."/>
            <person name="Nurk S."/>
            <person name="Gurevich A."/>
            <person name="Humphrey G."/>
            <person name="Reher R."/>
            <person name="Zhu Q."/>
            <person name="Belda-Ferre P."/>
            <person name="Glukhov E."/>
            <person name="Rex R."/>
            <person name="Dorrestein P.C."/>
            <person name="Knight R."/>
            <person name="Pevzner P."/>
            <person name="Gerwick W.H."/>
            <person name="Gerwick L."/>
        </authorList>
    </citation>
    <scope>NUCLEOTIDE SEQUENCE</scope>
    <source>
        <strain evidence="2">SIO1C4</strain>
    </source>
</reference>
<name>A0A6B3NKL7_9CYAN</name>
<sequence>MNTSALALLPNKSHDPKNQGDTYLKFKFAQQIPAVLPMSKAQEFVLLAPERLTAMPNMPAYVMGLVNRRSRVFWVIDLARLLGLAPITTNTQHYHIIIIRNQQTSLGLMVQTVEGVVRLSAESIQSPLGQVSSGLVPYLSGCILQQQEILLALDAEAIIRSPLLQGRLETNS</sequence>
<dbReference type="PROSITE" id="PS50851">
    <property type="entry name" value="CHEW"/>
    <property type="match status" value="1"/>
</dbReference>
<protein>
    <submittedName>
        <fullName evidence="2">Purine-binding chemotaxis protein CheW</fullName>
    </submittedName>
</protein>
<gene>
    <name evidence="2" type="ORF">F6J89_19760</name>
</gene>
<accession>A0A6B3NKL7</accession>
<evidence type="ECO:0000313" key="2">
    <source>
        <dbReference type="EMBL" id="NER29788.1"/>
    </source>
</evidence>
<dbReference type="SUPFAM" id="SSF50341">
    <property type="entry name" value="CheW-like"/>
    <property type="match status" value="1"/>
</dbReference>